<feature type="domain" description="PD-(D/E)XK nuclease-like" evidence="1">
    <location>
        <begin position="61"/>
        <end position="324"/>
    </location>
</feature>
<sequence length="338" mass="38272">MGLSLDEAGFDRRLLIIDKPPVPEATNIFSSLADVGDGEGILPLDHRDEVLHSPEVQEAGPRRWKHSFKDSAEFEGLSGRIPTQPEIATVFKRATECHTLGHEEAGWNEEVHSYLLAAVFRGPFDSEKGLFDFTKCTTARPHKMLLPKSIGIKMVDYCIYADLSREDPELEDKLRSLSRHTMTLSVNHIVDIPRLQLRPIVLSIETKEPNQSLNAAEVQMGVWHSTQWAFLRYAMLSLLRSTSEVSTETDKYEKQADDALSHLAFIPGIIVHGHRWLFVLSTCGEGKKMQLWTEYEFGSTLSVRGIYQVVAGLRLLTSWAETVYLPWFQQNVLTHVKT</sequence>
<evidence type="ECO:0000313" key="3">
    <source>
        <dbReference type="Proteomes" id="UP000287124"/>
    </source>
</evidence>
<name>A0A430KXC2_9HYPO</name>
<dbReference type="AlphaFoldDB" id="A0A430KXC2"/>
<dbReference type="InterPro" id="IPR046797">
    <property type="entry name" value="PDDEXK_12"/>
</dbReference>
<proteinExistence type="predicted"/>
<organism evidence="2 3">
    <name type="scientific">Fusarium euwallaceae</name>
    <dbReference type="NCBI Taxonomy" id="1147111"/>
    <lineage>
        <taxon>Eukaryota</taxon>
        <taxon>Fungi</taxon>
        <taxon>Dikarya</taxon>
        <taxon>Ascomycota</taxon>
        <taxon>Pezizomycotina</taxon>
        <taxon>Sordariomycetes</taxon>
        <taxon>Hypocreomycetidae</taxon>
        <taxon>Hypocreales</taxon>
        <taxon>Nectriaceae</taxon>
        <taxon>Fusarium</taxon>
        <taxon>Fusarium solani species complex</taxon>
    </lineage>
</organism>
<protein>
    <recommendedName>
        <fullName evidence="1">PD-(D/E)XK nuclease-like domain-containing protein</fullName>
    </recommendedName>
</protein>
<evidence type="ECO:0000313" key="2">
    <source>
        <dbReference type="EMBL" id="RTE68140.1"/>
    </source>
</evidence>
<keyword evidence="3" id="KW-1185">Reference proteome</keyword>
<reference evidence="2 3" key="1">
    <citation type="submission" date="2017-06" db="EMBL/GenBank/DDBJ databases">
        <title>Comparative genomic analysis of Ambrosia Fusariam Clade fungi.</title>
        <authorList>
            <person name="Stajich J.E."/>
            <person name="Carrillo J."/>
            <person name="Kijimoto T."/>
            <person name="Eskalen A."/>
            <person name="O'Donnell K."/>
            <person name="Kasson M."/>
        </authorList>
    </citation>
    <scope>NUCLEOTIDE SEQUENCE [LARGE SCALE GENOMIC DNA]</scope>
    <source>
        <strain evidence="2 3">UCR1854</strain>
    </source>
</reference>
<dbReference type="EMBL" id="MIKF01001114">
    <property type="protein sequence ID" value="RTE68140.1"/>
    <property type="molecule type" value="Genomic_DNA"/>
</dbReference>
<accession>A0A430KXC2</accession>
<dbReference type="Pfam" id="PF20516">
    <property type="entry name" value="PDDEXK_12"/>
    <property type="match status" value="1"/>
</dbReference>
<dbReference type="Proteomes" id="UP000287124">
    <property type="component" value="Unassembled WGS sequence"/>
</dbReference>
<comment type="caution">
    <text evidence="2">The sequence shown here is derived from an EMBL/GenBank/DDBJ whole genome shotgun (WGS) entry which is preliminary data.</text>
</comment>
<gene>
    <name evidence="2" type="ORF">BHE90_017483</name>
</gene>
<evidence type="ECO:0000259" key="1">
    <source>
        <dbReference type="Pfam" id="PF20516"/>
    </source>
</evidence>